<dbReference type="Proteomes" id="UP000324222">
    <property type="component" value="Unassembled WGS sequence"/>
</dbReference>
<evidence type="ECO:0000313" key="1">
    <source>
        <dbReference type="EMBL" id="MPC15697.1"/>
    </source>
</evidence>
<comment type="caution">
    <text evidence="1">The sequence shown here is derived from an EMBL/GenBank/DDBJ whole genome shotgun (WGS) entry which is preliminary data.</text>
</comment>
<accession>A0A5B7D0Z3</accession>
<dbReference type="AlphaFoldDB" id="A0A5B7D0Z3"/>
<evidence type="ECO:0000313" key="2">
    <source>
        <dbReference type="Proteomes" id="UP000324222"/>
    </source>
</evidence>
<reference evidence="1 2" key="1">
    <citation type="submission" date="2019-05" db="EMBL/GenBank/DDBJ databases">
        <title>Another draft genome of Portunus trituberculatus and its Hox gene families provides insights of decapod evolution.</title>
        <authorList>
            <person name="Jeong J.-H."/>
            <person name="Song I."/>
            <person name="Kim S."/>
            <person name="Choi T."/>
            <person name="Kim D."/>
            <person name="Ryu S."/>
            <person name="Kim W."/>
        </authorList>
    </citation>
    <scope>NUCLEOTIDE SEQUENCE [LARGE SCALE GENOMIC DNA]</scope>
    <source>
        <tissue evidence="1">Muscle</tissue>
    </source>
</reference>
<protein>
    <submittedName>
        <fullName evidence="1">Uncharacterized protein</fullName>
    </submittedName>
</protein>
<proteinExistence type="predicted"/>
<name>A0A5B7D0Z3_PORTR</name>
<keyword evidence="2" id="KW-1185">Reference proteome</keyword>
<sequence>MMRDCISPEEKLNTIASLIQPMRRKYSRKRGKRSPRVNGLIDTHVNQVAQKTRFTEGYLESRFQPSDKRPRMNTPVDFH</sequence>
<dbReference type="EMBL" id="VSRR010000448">
    <property type="protein sequence ID" value="MPC15697.1"/>
    <property type="molecule type" value="Genomic_DNA"/>
</dbReference>
<gene>
    <name evidence="1" type="ORF">E2C01_008497</name>
</gene>
<organism evidence="1 2">
    <name type="scientific">Portunus trituberculatus</name>
    <name type="common">Swimming crab</name>
    <name type="synonym">Neptunus trituberculatus</name>
    <dbReference type="NCBI Taxonomy" id="210409"/>
    <lineage>
        <taxon>Eukaryota</taxon>
        <taxon>Metazoa</taxon>
        <taxon>Ecdysozoa</taxon>
        <taxon>Arthropoda</taxon>
        <taxon>Crustacea</taxon>
        <taxon>Multicrustacea</taxon>
        <taxon>Malacostraca</taxon>
        <taxon>Eumalacostraca</taxon>
        <taxon>Eucarida</taxon>
        <taxon>Decapoda</taxon>
        <taxon>Pleocyemata</taxon>
        <taxon>Brachyura</taxon>
        <taxon>Eubrachyura</taxon>
        <taxon>Portunoidea</taxon>
        <taxon>Portunidae</taxon>
        <taxon>Portuninae</taxon>
        <taxon>Portunus</taxon>
    </lineage>
</organism>